<dbReference type="GO" id="GO:0003723">
    <property type="term" value="F:RNA binding"/>
    <property type="evidence" value="ECO:0007669"/>
    <property type="project" value="UniProtKB-UniRule"/>
</dbReference>
<keyword evidence="3" id="KW-0963">Cytoplasm</keyword>
<dbReference type="GO" id="GO:0006397">
    <property type="term" value="P:mRNA processing"/>
    <property type="evidence" value="ECO:0007669"/>
    <property type="project" value="UniProtKB-KW"/>
</dbReference>
<reference evidence="12" key="1">
    <citation type="submission" date="2017-10" db="EMBL/GenBank/DDBJ databases">
        <title>Rapid genome shrinkage in a self-fertile nematode reveals novel sperm competition proteins.</title>
        <authorList>
            <person name="Yin D."/>
            <person name="Schwarz E.M."/>
            <person name="Thomas C.G."/>
            <person name="Felde R.L."/>
            <person name="Korf I.F."/>
            <person name="Cutter A.D."/>
            <person name="Schartner C.M."/>
            <person name="Ralston E.J."/>
            <person name="Meyer B.J."/>
            <person name="Haag E.S."/>
        </authorList>
    </citation>
    <scope>NUCLEOTIDE SEQUENCE [LARGE SCALE GENOMIC DNA]</scope>
    <source>
        <strain evidence="12">JU1422</strain>
    </source>
</reference>
<evidence type="ECO:0000313" key="12">
    <source>
        <dbReference type="Proteomes" id="UP000230233"/>
    </source>
</evidence>
<name>A0A2G5SSW4_9PELO</name>
<dbReference type="InterPro" id="IPR012677">
    <property type="entry name" value="Nucleotide-bd_a/b_plait_sf"/>
</dbReference>
<dbReference type="Proteomes" id="UP000230233">
    <property type="component" value="Chromosome X"/>
</dbReference>
<dbReference type="PROSITE" id="PS50102">
    <property type="entry name" value="RRM"/>
    <property type="match status" value="1"/>
</dbReference>
<dbReference type="GO" id="GO:0005737">
    <property type="term" value="C:cytoplasm"/>
    <property type="evidence" value="ECO:0007669"/>
    <property type="project" value="UniProtKB-SubCell"/>
</dbReference>
<keyword evidence="8" id="KW-0539">Nucleus</keyword>
<evidence type="ECO:0000256" key="4">
    <source>
        <dbReference type="ARBA" id="ARBA00022664"/>
    </source>
</evidence>
<evidence type="ECO:0000256" key="1">
    <source>
        <dbReference type="ARBA" id="ARBA00004123"/>
    </source>
</evidence>
<dbReference type="Gene3D" id="3.30.70.330">
    <property type="match status" value="1"/>
</dbReference>
<dbReference type="FunFam" id="3.30.70.330:FF:000077">
    <property type="entry name" value="RNA-binding motif protein 24"/>
    <property type="match status" value="1"/>
</dbReference>
<evidence type="ECO:0000256" key="3">
    <source>
        <dbReference type="ARBA" id="ARBA00022490"/>
    </source>
</evidence>
<keyword evidence="4" id="KW-0507">mRNA processing</keyword>
<accession>A0A2G5SSW4</accession>
<evidence type="ECO:0000256" key="6">
    <source>
        <dbReference type="ARBA" id="ARBA00022884"/>
    </source>
</evidence>
<dbReference type="STRING" id="1611254.A0A2G5SSW4"/>
<dbReference type="PANTHER" id="PTHR11176">
    <property type="entry name" value="BOULE-RELATED"/>
    <property type="match status" value="1"/>
</dbReference>
<keyword evidence="12" id="KW-1185">Reference proteome</keyword>
<dbReference type="GO" id="GO:0030154">
    <property type="term" value="P:cell differentiation"/>
    <property type="evidence" value="ECO:0007669"/>
    <property type="project" value="UniProtKB-KW"/>
</dbReference>
<dbReference type="InterPro" id="IPR035979">
    <property type="entry name" value="RBD_domain_sf"/>
</dbReference>
<dbReference type="CDD" id="cd12384">
    <property type="entry name" value="RRM_RBM24_RBM38_like"/>
    <property type="match status" value="1"/>
</dbReference>
<dbReference type="SUPFAM" id="SSF54928">
    <property type="entry name" value="RNA-binding domain, RBD"/>
    <property type="match status" value="1"/>
</dbReference>
<evidence type="ECO:0000259" key="10">
    <source>
        <dbReference type="PROSITE" id="PS50102"/>
    </source>
</evidence>
<organism evidence="11 12">
    <name type="scientific">Caenorhabditis nigoni</name>
    <dbReference type="NCBI Taxonomy" id="1611254"/>
    <lineage>
        <taxon>Eukaryota</taxon>
        <taxon>Metazoa</taxon>
        <taxon>Ecdysozoa</taxon>
        <taxon>Nematoda</taxon>
        <taxon>Chromadorea</taxon>
        <taxon>Rhabditida</taxon>
        <taxon>Rhabditina</taxon>
        <taxon>Rhabditomorpha</taxon>
        <taxon>Rhabditoidea</taxon>
        <taxon>Rhabditidae</taxon>
        <taxon>Peloderinae</taxon>
        <taxon>Caenorhabditis</taxon>
    </lineage>
</organism>
<dbReference type="InterPro" id="IPR000504">
    <property type="entry name" value="RRM_dom"/>
</dbReference>
<dbReference type="GO" id="GO:0005634">
    <property type="term" value="C:nucleus"/>
    <property type="evidence" value="ECO:0007669"/>
    <property type="project" value="UniProtKB-SubCell"/>
</dbReference>
<dbReference type="EMBL" id="PDUG01000006">
    <property type="protein sequence ID" value="PIC17906.1"/>
    <property type="molecule type" value="Genomic_DNA"/>
</dbReference>
<evidence type="ECO:0000256" key="2">
    <source>
        <dbReference type="ARBA" id="ARBA00004496"/>
    </source>
</evidence>
<dbReference type="PANTHER" id="PTHR11176:SF61">
    <property type="entry name" value="SRA STEM-LOOP INTERACTING RNA BINDING PROTEIN"/>
    <property type="match status" value="1"/>
</dbReference>
<dbReference type="AlphaFoldDB" id="A0A2G5SSW4"/>
<evidence type="ECO:0000256" key="8">
    <source>
        <dbReference type="ARBA" id="ARBA00023242"/>
    </source>
</evidence>
<feature type="domain" description="RRM" evidence="10">
    <location>
        <begin position="54"/>
        <end position="131"/>
    </location>
</feature>
<sequence length="268" mass="28781">MFQASPRIRLHTIITKIQSEMYGQVQDPLVHAAAALAQSTTAEPVVGSRDTMFTKIFVGGLPYHTSDKTLHEYFEQFGDIEEAVVITDRNTQKSRGYGFVTMKDKASADRACKDPNPIIDGRKANVNLAYLGAKPRTNVQLAALAAGQVQLPLTTQLQALFPPRIGLPQMYYPAVTGFNPLIATQGAAAQQQLIDYSALAAVMGQNPQAAAYGLPSQGKFAAAGPTTIEQYAAAYPAGYGLVPQAAYNLGSSQLQLAAAQQQLEHQRV</sequence>
<proteinExistence type="predicted"/>
<dbReference type="OrthoDB" id="4207594at2759"/>
<comment type="caution">
    <text evidence="11">The sequence shown here is derived from an EMBL/GenBank/DDBJ whole genome shotgun (WGS) entry which is preliminary data.</text>
</comment>
<comment type="subcellular location">
    <subcellularLocation>
        <location evidence="2">Cytoplasm</location>
    </subcellularLocation>
    <subcellularLocation>
        <location evidence="1">Nucleus</location>
    </subcellularLocation>
</comment>
<keyword evidence="7" id="KW-0508">mRNA splicing</keyword>
<dbReference type="SMART" id="SM00360">
    <property type="entry name" value="RRM"/>
    <property type="match status" value="1"/>
</dbReference>
<evidence type="ECO:0000256" key="9">
    <source>
        <dbReference type="PROSITE-ProRule" id="PRU00176"/>
    </source>
</evidence>
<gene>
    <name evidence="11" type="primary">Cni-sup-12</name>
    <name evidence="11" type="synonym">Cnig_chr_X.g23980</name>
    <name evidence="11" type="ORF">B9Z55_023980</name>
</gene>
<protein>
    <recommendedName>
        <fullName evidence="10">RRM domain-containing protein</fullName>
    </recommendedName>
</protein>
<keyword evidence="5" id="KW-0221">Differentiation</keyword>
<evidence type="ECO:0000313" key="11">
    <source>
        <dbReference type="EMBL" id="PIC17906.1"/>
    </source>
</evidence>
<evidence type="ECO:0000256" key="5">
    <source>
        <dbReference type="ARBA" id="ARBA00022782"/>
    </source>
</evidence>
<keyword evidence="6 9" id="KW-0694">RNA-binding</keyword>
<dbReference type="GO" id="GO:0008380">
    <property type="term" value="P:RNA splicing"/>
    <property type="evidence" value="ECO:0007669"/>
    <property type="project" value="UniProtKB-KW"/>
</dbReference>
<dbReference type="Pfam" id="PF00076">
    <property type="entry name" value="RRM_1"/>
    <property type="match status" value="1"/>
</dbReference>
<evidence type="ECO:0000256" key="7">
    <source>
        <dbReference type="ARBA" id="ARBA00023187"/>
    </source>
</evidence>